<dbReference type="EMBL" id="LR134162">
    <property type="protein sequence ID" value="VEB07515.1"/>
    <property type="molecule type" value="Genomic_DNA"/>
</dbReference>
<dbReference type="EMBL" id="UKAW01000001">
    <property type="protein sequence ID" value="SXG10113.1"/>
    <property type="molecule type" value="Genomic_DNA"/>
</dbReference>
<dbReference type="EMBL" id="UASO01000003">
    <property type="protein sequence ID" value="SQC11157.1"/>
    <property type="molecule type" value="Genomic_DNA"/>
</dbReference>
<evidence type="ECO:0000313" key="13">
    <source>
        <dbReference type="EMBL" id="STU52090.1"/>
    </source>
</evidence>
<evidence type="ECO:0000313" key="10">
    <source>
        <dbReference type="EMBL" id="STT53947.1"/>
    </source>
</evidence>
<dbReference type="KEGG" id="kpx:PMK1_03497"/>
<evidence type="ECO:0000313" key="27">
    <source>
        <dbReference type="EMBL" id="VEB07515.1"/>
    </source>
</evidence>
<evidence type="ECO:0000313" key="21">
    <source>
        <dbReference type="EMBL" id="SWT21395.1"/>
    </source>
</evidence>
<dbReference type="Proteomes" id="UP000255518">
    <property type="component" value="Unassembled WGS sequence"/>
</dbReference>
<dbReference type="EMBL" id="UGNC01000004">
    <property type="protein sequence ID" value="STW39831.1"/>
    <property type="molecule type" value="Genomic_DNA"/>
</dbReference>
<evidence type="ECO:0000313" key="7">
    <source>
        <dbReference type="EMBL" id="STS81823.1"/>
    </source>
</evidence>
<evidence type="ECO:0000313" key="33">
    <source>
        <dbReference type="Proteomes" id="UP000251721"/>
    </source>
</evidence>
<evidence type="ECO:0000313" key="30">
    <source>
        <dbReference type="Proteomes" id="UP000077826"/>
    </source>
</evidence>
<evidence type="ECO:0000313" key="41">
    <source>
        <dbReference type="Proteomes" id="UP000255099"/>
    </source>
</evidence>
<reference evidence="26 54" key="3">
    <citation type="submission" date="2018-10" db="EMBL/GenBank/DDBJ databases">
        <authorList>
            <person name="Noll B N."/>
        </authorList>
    </citation>
    <scope>NUCLEOTIDE SEQUENCE [LARGE SCALE GENOMIC DNA]</scope>
    <source>
        <strain evidence="26">Kpneu006</strain>
    </source>
</reference>
<dbReference type="Proteomes" id="UP000255167">
    <property type="component" value="Unassembled WGS sequence"/>
</dbReference>
<dbReference type="Proteomes" id="UP000259497">
    <property type="component" value="Unassembled WGS sequence"/>
</dbReference>
<dbReference type="EMBL" id="UIUC01000003">
    <property type="protein sequence ID" value="SVN63246.1"/>
    <property type="molecule type" value="Genomic_DNA"/>
</dbReference>
<evidence type="ECO:0000313" key="31">
    <source>
        <dbReference type="Proteomes" id="UP000250675"/>
    </source>
</evidence>
<evidence type="ECO:0000313" key="56">
    <source>
        <dbReference type="Proteomes" id="UP000294876"/>
    </source>
</evidence>
<dbReference type="Proteomes" id="UP000251721">
    <property type="component" value="Unassembled WGS sequence"/>
</dbReference>
<dbReference type="EMBL" id="UAWQ01000015">
    <property type="protein sequence ID" value="SQC43717.1"/>
    <property type="molecule type" value="Genomic_DNA"/>
</dbReference>
<evidence type="ECO:0000313" key="14">
    <source>
        <dbReference type="EMBL" id="STV36508.1"/>
    </source>
</evidence>
<keyword evidence="1" id="KW-0472">Membrane</keyword>
<evidence type="ECO:0000313" key="46">
    <source>
        <dbReference type="Proteomes" id="UP000257587"/>
    </source>
</evidence>
<evidence type="ECO:0000313" key="17">
    <source>
        <dbReference type="EMBL" id="STW39831.1"/>
    </source>
</evidence>
<evidence type="ECO:0000313" key="50">
    <source>
        <dbReference type="Proteomes" id="UP000258905"/>
    </source>
</evidence>
<evidence type="ECO:0000313" key="55">
    <source>
        <dbReference type="Proteomes" id="UP000282433"/>
    </source>
</evidence>
<dbReference type="Proteomes" id="UP000257587">
    <property type="component" value="Unassembled WGS sequence"/>
</dbReference>
<evidence type="ECO:0000313" key="20">
    <source>
        <dbReference type="EMBL" id="SWF69778.1"/>
    </source>
</evidence>
<evidence type="ECO:0000313" key="38">
    <source>
        <dbReference type="Proteomes" id="UP000254387"/>
    </source>
</evidence>
<dbReference type="Proteomes" id="UP000255192">
    <property type="component" value="Unassembled WGS sequence"/>
</dbReference>
<dbReference type="EMBL" id="UIXM01000016">
    <property type="protein sequence ID" value="SVS28436.1"/>
    <property type="molecule type" value="Genomic_DNA"/>
</dbReference>
<dbReference type="EMBL" id="CAAHCC010000001">
    <property type="protein sequence ID" value="VGK70060.1"/>
    <property type="molecule type" value="Genomic_DNA"/>
</dbReference>
<dbReference type="Proteomes" id="UP000255099">
    <property type="component" value="Unassembled WGS sequence"/>
</dbReference>
<dbReference type="EMBL" id="UJRG01000021">
    <property type="protein sequence ID" value="SWT21395.1"/>
    <property type="molecule type" value="Genomic_DNA"/>
</dbReference>
<dbReference type="Proteomes" id="UP000254340">
    <property type="component" value="Unassembled WGS sequence"/>
</dbReference>
<evidence type="ECO:0000313" key="9">
    <source>
        <dbReference type="EMBL" id="STT49235.1"/>
    </source>
</evidence>
<name>A0A0C7K7I2_KLEPN</name>
<dbReference type="EMBL" id="UGLH01000006">
    <property type="protein sequence ID" value="STT85905.1"/>
    <property type="molecule type" value="Genomic_DNA"/>
</dbReference>
<keyword evidence="1" id="KW-0812">Transmembrane</keyword>
<evidence type="ECO:0000313" key="52">
    <source>
        <dbReference type="Proteomes" id="UP000259497"/>
    </source>
</evidence>
<dbReference type="Proteomes" id="UP000259364">
    <property type="component" value="Unassembled WGS sequence"/>
</dbReference>
<dbReference type="EMBL" id="UGLU01000001">
    <property type="protein sequence ID" value="STU52090.1"/>
    <property type="molecule type" value="Genomic_DNA"/>
</dbReference>
<accession>A0A0C7K7I2</accession>
<evidence type="ECO:0000313" key="47">
    <source>
        <dbReference type="Proteomes" id="UP000258253"/>
    </source>
</evidence>
<feature type="transmembrane region" description="Helical" evidence="1">
    <location>
        <begin position="6"/>
        <end position="32"/>
    </location>
</feature>
<evidence type="ECO:0000313" key="3">
    <source>
        <dbReference type="EMBL" id="SQC11157.1"/>
    </source>
</evidence>
<sequence length="34" mass="4074">MQLLDLFAGLLWLSSVIFLLFVLDVIITRYLYRK</sequence>
<evidence type="ECO:0000313" key="37">
    <source>
        <dbReference type="Proteomes" id="UP000254340"/>
    </source>
</evidence>
<gene>
    <name evidence="26" type="ORF">BANRA_04823</name>
    <name evidence="16" type="ORF">NCTC11679_03442</name>
    <name evidence="8" type="ORF">NCTC13443_03174</name>
    <name evidence="5" type="ORF">NCTC13465_02202</name>
    <name evidence="27" type="ORF">NCTC13635_06841</name>
    <name evidence="14" type="ORF">NCTC204_06065</name>
    <name evidence="11" type="ORF">NCTC5047_06998</name>
    <name evidence="13" type="ORF">NCTC5051_03297</name>
    <name evidence="12" type="ORF">NCTC5052_01163</name>
    <name evidence="15" type="ORF">NCTC5053_06627</name>
    <name evidence="10" type="ORF">NCTC8849_02529</name>
    <name evidence="4" type="ORF">NCTC9128_07622</name>
    <name evidence="7" type="ORF">NCTC9140_03567</name>
    <name evidence="17" type="ORF">NCTC9617_01361</name>
    <name evidence="9" type="ORF">NCTC9637_04187</name>
    <name evidence="3" type="ORF">NCTC9645_00523</name>
    <name evidence="28" type="ORF">SAMEA104567804_04630</name>
    <name evidence="2" type="ORF">SAMEA2273558_00082</name>
    <name evidence="22" type="ORF">SAMEA3499874_00618</name>
    <name evidence="23" type="ORF">SAMEA3499901_03040</name>
    <name evidence="24" type="ORF">SAMEA3515122_04051</name>
    <name evidence="25" type="ORF">SAMEA3538828_01895</name>
    <name evidence="18" type="ORF">SAMEA3649591_01335</name>
    <name evidence="19" type="ORF">SAMEA3649733_04180</name>
    <name evidence="20" type="ORF">SAMEA3720909_01150</name>
    <name evidence="21" type="ORF">SAMEA3729652_04585</name>
    <name evidence="6" type="ORF">SAMEA4364603_04776</name>
    <name evidence="29" type="ORF">SAMEA4873632_00651</name>
</gene>
<evidence type="ECO:0000313" key="19">
    <source>
        <dbReference type="EMBL" id="SVS28436.1"/>
    </source>
</evidence>
<dbReference type="Proteomes" id="UP000254799">
    <property type="component" value="Unassembled WGS sequence"/>
</dbReference>
<evidence type="ECO:0000313" key="4">
    <source>
        <dbReference type="EMBL" id="SQC42192.1"/>
    </source>
</evidence>
<dbReference type="EMBL" id="UGLJ01000002">
    <property type="protein sequence ID" value="STT92779.1"/>
    <property type="molecule type" value="Genomic_DNA"/>
</dbReference>
<evidence type="ECO:0000313" key="34">
    <source>
        <dbReference type="Proteomes" id="UP000252603"/>
    </source>
</evidence>
<evidence type="ECO:0000313" key="39">
    <source>
        <dbReference type="Proteomes" id="UP000254799"/>
    </source>
</evidence>
<evidence type="ECO:0000313" key="24">
    <source>
        <dbReference type="EMBL" id="SYH35338.1"/>
    </source>
</evidence>
<evidence type="ECO:0000313" key="32">
    <source>
        <dbReference type="Proteomes" id="UP000251088"/>
    </source>
</evidence>
<evidence type="ECO:0000313" key="44">
    <source>
        <dbReference type="Proteomes" id="UP000255239"/>
    </source>
</evidence>
<evidence type="ECO:0000313" key="18">
    <source>
        <dbReference type="EMBL" id="SVN63246.1"/>
    </source>
</evidence>
<evidence type="ECO:0000313" key="42">
    <source>
        <dbReference type="Proteomes" id="UP000255167"/>
    </source>
</evidence>
<dbReference type="Proteomes" id="UP000254387">
    <property type="component" value="Unassembled WGS sequence"/>
</dbReference>
<dbReference type="EMBL" id="UGLC01000002">
    <property type="protein sequence ID" value="STT53947.1"/>
    <property type="molecule type" value="Genomic_DNA"/>
</dbReference>
<dbReference type="Proteomes" id="UP000077826">
    <property type="component" value="Unassembled WGS sequence"/>
</dbReference>
<evidence type="ECO:0000313" key="35">
    <source>
        <dbReference type="Proteomes" id="UP000254103"/>
    </source>
</evidence>
<dbReference type="Proteomes" id="UP000258798">
    <property type="component" value="Unassembled WGS sequence"/>
</dbReference>
<dbReference type="EMBL" id="UGMG01000001">
    <property type="protein sequence ID" value="STV65688.1"/>
    <property type="molecule type" value="Genomic_DNA"/>
</dbReference>
<dbReference type="EMBL" id="UGMD01000002">
    <property type="protein sequence ID" value="STV36508.1"/>
    <property type="molecule type" value="Genomic_DNA"/>
</dbReference>
<evidence type="ECO:0000313" key="15">
    <source>
        <dbReference type="EMBL" id="STV62619.1"/>
    </source>
</evidence>
<dbReference type="EMBL" id="UGMN01000004">
    <property type="protein sequence ID" value="STV62619.1"/>
    <property type="molecule type" value="Genomic_DNA"/>
</dbReference>
<dbReference type="Proteomes" id="UP000254141">
    <property type="component" value="Unassembled WGS sequence"/>
</dbReference>
<evidence type="ECO:0000313" key="49">
    <source>
        <dbReference type="Proteomes" id="UP000258798"/>
    </source>
</evidence>
<dbReference type="Proteomes" id="UP000376235">
    <property type="component" value="Unassembled WGS sequence"/>
</dbReference>
<dbReference type="EMBL" id="ULCI01000007">
    <property type="protein sequence ID" value="SYR36701.1"/>
    <property type="molecule type" value="Genomic_DNA"/>
</dbReference>
<dbReference type="EMBL" id="UKUT01000010">
    <property type="protein sequence ID" value="SYH35338.1"/>
    <property type="molecule type" value="Genomic_DNA"/>
</dbReference>
<proteinExistence type="predicted"/>
<dbReference type="EMBL" id="UGKT01000001">
    <property type="protein sequence ID" value="STT02816.1"/>
    <property type="molecule type" value="Genomic_DNA"/>
</dbReference>
<evidence type="ECO:0000313" key="26">
    <source>
        <dbReference type="EMBL" id="VCV80752.1"/>
    </source>
</evidence>
<evidence type="ECO:0000313" key="2">
    <source>
        <dbReference type="EMBL" id="SBG83476.1"/>
    </source>
</evidence>
<evidence type="ECO:0000313" key="28">
    <source>
        <dbReference type="EMBL" id="VGD36698.1"/>
    </source>
</evidence>
<evidence type="ECO:0000313" key="36">
    <source>
        <dbReference type="Proteomes" id="UP000254141"/>
    </source>
</evidence>
<dbReference type="Proteomes" id="UP000269921">
    <property type="component" value="Unassembled WGS sequence"/>
</dbReference>
<dbReference type="Proteomes" id="UP000258905">
    <property type="component" value="Unassembled WGS sequence"/>
</dbReference>
<dbReference type="Proteomes" id="UP000258253">
    <property type="component" value="Unassembled WGS sequence"/>
</dbReference>
<dbReference type="Proteomes" id="UP000282433">
    <property type="component" value="Chromosome"/>
</dbReference>
<dbReference type="EMBL" id="UAWN01000017">
    <property type="protein sequence ID" value="SQC42192.1"/>
    <property type="molecule type" value="Genomic_DNA"/>
</dbReference>
<dbReference type="EMBL" id="UFEU01000019">
    <property type="protein sequence ID" value="SSK56638.1"/>
    <property type="molecule type" value="Genomic_DNA"/>
</dbReference>
<dbReference type="EMBL" id="FLDK01000001">
    <property type="protein sequence ID" value="SBG83476.1"/>
    <property type="molecule type" value="Genomic_DNA"/>
</dbReference>
<evidence type="ECO:0000256" key="1">
    <source>
        <dbReference type="SAM" id="Phobius"/>
    </source>
</evidence>
<evidence type="ECO:0000313" key="25">
    <source>
        <dbReference type="EMBL" id="SYR36701.1"/>
    </source>
</evidence>
<evidence type="ECO:0000313" key="53">
    <source>
        <dbReference type="Proteomes" id="UP000259975"/>
    </source>
</evidence>
<accession>A0A4V0GYD6</accession>
<evidence type="ECO:0000313" key="23">
    <source>
        <dbReference type="EMBL" id="SXN32008.1"/>
    </source>
</evidence>
<dbReference type="Proteomes" id="UP000294876">
    <property type="component" value="Unassembled WGS sequence"/>
</dbReference>
<dbReference type="Proteomes" id="UP000250675">
    <property type="component" value="Unassembled WGS sequence"/>
</dbReference>
<accession>A0A0J2G9K6</accession>
<evidence type="ECO:0000313" key="16">
    <source>
        <dbReference type="EMBL" id="STV65688.1"/>
    </source>
</evidence>
<reference evidence="31 32" key="1">
    <citation type="submission" date="2018-06" db="EMBL/GenBank/DDBJ databases">
        <authorList>
            <consortium name="Pathogen Informatics"/>
            <person name="Doyle S."/>
        </authorList>
    </citation>
    <scope>NUCLEOTIDE SEQUENCE [LARGE SCALE GENOMIC DNA]</scope>
    <source>
        <strain evidence="16 44">NCTC11679</strain>
        <strain evidence="8 45">NCTC13443</strain>
        <strain evidence="5 33">NCTC13465</strain>
        <strain evidence="14 43">NCTC204</strain>
        <strain evidence="11 37">NCTC5047</strain>
        <strain evidence="13 36">NCTC5051</strain>
        <strain evidence="12 35">NCTC5052</strain>
        <strain evidence="15 38">NCTC5053</strain>
        <strain evidence="10 39">NCTC8849</strain>
        <strain evidence="4 32">NCTC9128</strain>
        <strain evidence="7 40">NCTC9140</strain>
        <strain evidence="17 42">NCTC9617</strain>
        <strain evidence="9 41">NCTC9637</strain>
        <strain evidence="3 31">NCTC9645</strain>
    </source>
</reference>
<evidence type="ECO:0000313" key="12">
    <source>
        <dbReference type="EMBL" id="STT92779.1"/>
    </source>
</evidence>
<dbReference type="Proteomes" id="UP000254938">
    <property type="component" value="Unassembled WGS sequence"/>
</dbReference>
<dbReference type="EMBL" id="UWVH01000001">
    <property type="protein sequence ID" value="VCV80752.1"/>
    <property type="molecule type" value="Genomic_DNA"/>
</dbReference>
<evidence type="ECO:0000313" key="43">
    <source>
        <dbReference type="Proteomes" id="UP000255192"/>
    </source>
</evidence>
<evidence type="ECO:0000313" key="5">
    <source>
        <dbReference type="EMBL" id="SQC43717.1"/>
    </source>
</evidence>
<evidence type="ECO:0000313" key="45">
    <source>
        <dbReference type="Proteomes" id="UP000255518"/>
    </source>
</evidence>
<evidence type="ECO:0000313" key="8">
    <source>
        <dbReference type="EMBL" id="STT02816.1"/>
    </source>
</evidence>
<evidence type="ECO:0000313" key="48">
    <source>
        <dbReference type="Proteomes" id="UP000258673"/>
    </source>
</evidence>
<dbReference type="Proteomes" id="UP000254103">
    <property type="component" value="Unassembled WGS sequence"/>
</dbReference>
<dbReference type="EMBL" id="UGLB01000003">
    <property type="protein sequence ID" value="STT49235.1"/>
    <property type="molecule type" value="Genomic_DNA"/>
</dbReference>
<evidence type="ECO:0000313" key="6">
    <source>
        <dbReference type="EMBL" id="SSK56638.1"/>
    </source>
</evidence>
<dbReference type="Proteomes" id="UP000251088">
    <property type="component" value="Unassembled WGS sequence"/>
</dbReference>
<dbReference type="EMBL" id="UGKQ01000007">
    <property type="protein sequence ID" value="STS81823.1"/>
    <property type="molecule type" value="Genomic_DNA"/>
</dbReference>
<dbReference type="Proteomes" id="UP000252603">
    <property type="component" value="Unassembled WGS sequence"/>
</dbReference>
<dbReference type="EMBL" id="CAAGWG010000023">
    <property type="protein sequence ID" value="VGD36698.1"/>
    <property type="molecule type" value="Genomic_DNA"/>
</dbReference>
<keyword evidence="1" id="KW-1133">Transmembrane helix</keyword>
<organism evidence="25 47">
    <name type="scientific">Klebsiella pneumoniae</name>
    <dbReference type="NCBI Taxonomy" id="573"/>
    <lineage>
        <taxon>Bacteria</taxon>
        <taxon>Pseudomonadati</taxon>
        <taxon>Pseudomonadota</taxon>
        <taxon>Gammaproteobacteria</taxon>
        <taxon>Enterobacterales</taxon>
        <taxon>Enterobacteriaceae</taxon>
        <taxon>Klebsiella/Raoultella group</taxon>
        <taxon>Klebsiella</taxon>
        <taxon>Klebsiella pneumoniae complex</taxon>
    </lineage>
</organism>
<reference evidence="46 47" key="2">
    <citation type="submission" date="2018-08" db="EMBL/GenBank/DDBJ databases">
        <authorList>
            <consortium name="Pathogen Informatics"/>
        </authorList>
    </citation>
    <scope>NUCLEOTIDE SEQUENCE [LARGE SCALE GENOMIC DNA]</scope>
    <source>
        <strain evidence="6 34">4300STDY6470422</strain>
        <strain evidence="28 56">5012STDY7312589</strain>
        <strain evidence="29 57">5012STDY7626430</strain>
        <strain evidence="22 46">EuSCAPE_AT002</strain>
        <strain evidence="23 53">EuSCAPE_AT029</strain>
        <strain evidence="18 50">EuSCAPE_GR003</strain>
        <strain evidence="19 52">EuSCAPE_GR114</strain>
        <strain evidence="25 47">EuSCAPE_HU047</strain>
        <strain evidence="24 48">EuSCAPE_IT093</strain>
        <strain evidence="21 49">EuSCAPE_TR125</strain>
        <strain evidence="20 51">EuSCAPE_UK014</strain>
        <strain evidence="2">K480</strain>
        <strain evidence="30">k480</strain>
        <strain evidence="27 55">NCTC13635</strain>
    </source>
</reference>
<dbReference type="Proteomes" id="UP000255239">
    <property type="component" value="Unassembled WGS sequence"/>
</dbReference>
<dbReference type="EMBL" id="UJHH01000003">
    <property type="protein sequence ID" value="SWF69778.1"/>
    <property type="molecule type" value="Genomic_DNA"/>
</dbReference>
<dbReference type="Proteomes" id="UP000259975">
    <property type="component" value="Unassembled WGS sequence"/>
</dbReference>
<dbReference type="Proteomes" id="UP000258673">
    <property type="component" value="Unassembled WGS sequence"/>
</dbReference>
<evidence type="ECO:0000313" key="22">
    <source>
        <dbReference type="EMBL" id="SXG10113.1"/>
    </source>
</evidence>
<dbReference type="AlphaFoldDB" id="A0A0C7K7I2"/>
<evidence type="ECO:0000313" key="54">
    <source>
        <dbReference type="Proteomes" id="UP000269921"/>
    </source>
</evidence>
<evidence type="ECO:0000313" key="51">
    <source>
        <dbReference type="Proteomes" id="UP000259364"/>
    </source>
</evidence>
<evidence type="ECO:0000313" key="57">
    <source>
        <dbReference type="Proteomes" id="UP000376235"/>
    </source>
</evidence>
<protein>
    <submittedName>
        <fullName evidence="25">Uncharacterized protein</fullName>
    </submittedName>
</protein>
<evidence type="ECO:0000313" key="11">
    <source>
        <dbReference type="EMBL" id="STT85905.1"/>
    </source>
</evidence>
<evidence type="ECO:0000313" key="40">
    <source>
        <dbReference type="Proteomes" id="UP000254938"/>
    </source>
</evidence>
<evidence type="ECO:0000313" key="29">
    <source>
        <dbReference type="EMBL" id="VGK70060.1"/>
    </source>
</evidence>
<dbReference type="EMBL" id="UKGE01000011">
    <property type="protein sequence ID" value="SXN32008.1"/>
    <property type="molecule type" value="Genomic_DNA"/>
</dbReference>